<dbReference type="Pfam" id="PF13196">
    <property type="entry name" value="DUF4012"/>
    <property type="match status" value="1"/>
</dbReference>
<accession>A0A1F8AUS1</accession>
<evidence type="ECO:0008006" key="4">
    <source>
        <dbReference type="Google" id="ProtNLM"/>
    </source>
</evidence>
<gene>
    <name evidence="2" type="ORF">A3E15_00505</name>
</gene>
<evidence type="ECO:0000313" key="2">
    <source>
        <dbReference type="EMBL" id="OGM54975.1"/>
    </source>
</evidence>
<comment type="caution">
    <text evidence="2">The sequence shown here is derived from an EMBL/GenBank/DDBJ whole genome shotgun (WGS) entry which is preliminary data.</text>
</comment>
<protein>
    <recommendedName>
        <fullName evidence="4">DUF4012 domain-containing protein</fullName>
    </recommendedName>
</protein>
<sequence length="862" mass="97226">MPESFSSFGKPSVLFLGELDELSFSVVQNLLERSCKVFLFSKNTEVWKRVSGSIKKNVNLELIKESEIPRIERLDYVIYLYNFFRAAQKDIKRVNSEVNRELLKISQKIASIRSKNLILLPAISGISQPLHLSGKRVYLSETIGPHIHPDNSYFIYAALKSVANKRKVYLPDKDIHIKPVFSESASEKILQILFSLGYPTEMTLVGESISPLAFIEKIKVETPELDKKRKRYRKYLLASIGEEISMGELEGVGETKDFLLAMQKPVSSNIKKRVSSLQKLSALVVICLFLPFLALITSVGFFGASIALYRNGKTSWAKETLKVSRVFANTSSIGFGILGEIPKADKVLEIPSSASEILERSAALAIRGYTLSQNTKTLLNKFFGDESYNVSDYSENISSEIDYIYKESGFILGEINSQPLLSKTLRGAFNTLEVERIRGMLIPISQIIENLPELLGATHPKKYLVLFQNNMELRPTGGYIGSFSLVSVEGGRLSNIEVWDVFEADGQLKGHVEPPLAIKRYLGEANWFLRDSNWDPDFSVSSARAEWFLDKEIDEKVDGVVGIDLEFVKSLISLTGPMKVADYELTVDEENLYEVTQREVEENFFPGSTKKSSFLTALSRALMENIREVRGSKMLSFAKNTLQNLEGRHIQIFIHQKETNDQLTSLGWDGAFPQVEGTCGNNCYTDSLGVVEANVGVNKANLYITRALDVLVNIENGMIKRELRLNLKNDAEIPLGEKGIYKVYVRAFGPQEAIFGKVKFIRQSSSLELEGEEQIVRDRKEVGVYVILSPQESGVLVFSWQSPLPEKIRESGEYRFIVRKQAGTEDYPLTIKASNFQESLTQEASFRYNAFLARDFVSRIYW</sequence>
<proteinExistence type="predicted"/>
<name>A0A1F8AUS1_9BACT</name>
<dbReference type="AlphaFoldDB" id="A0A1F8AUS1"/>
<keyword evidence="1" id="KW-1133">Transmembrane helix</keyword>
<evidence type="ECO:0000256" key="1">
    <source>
        <dbReference type="SAM" id="Phobius"/>
    </source>
</evidence>
<dbReference type="Proteomes" id="UP000177794">
    <property type="component" value="Unassembled WGS sequence"/>
</dbReference>
<dbReference type="STRING" id="1802511.A3E15_00505"/>
<dbReference type="EMBL" id="MGGX01000029">
    <property type="protein sequence ID" value="OGM54975.1"/>
    <property type="molecule type" value="Genomic_DNA"/>
</dbReference>
<dbReference type="InterPro" id="IPR025101">
    <property type="entry name" value="DUF4012"/>
</dbReference>
<organism evidence="2 3">
    <name type="scientific">Candidatus Woesebacteria bacterium RIFCSPHIGHO2_12_FULL_42_9</name>
    <dbReference type="NCBI Taxonomy" id="1802511"/>
    <lineage>
        <taxon>Bacteria</taxon>
        <taxon>Candidatus Woeseibacteriota</taxon>
    </lineage>
</organism>
<keyword evidence="1" id="KW-0472">Membrane</keyword>
<keyword evidence="1" id="KW-0812">Transmembrane</keyword>
<evidence type="ECO:0000313" key="3">
    <source>
        <dbReference type="Proteomes" id="UP000177794"/>
    </source>
</evidence>
<reference evidence="2 3" key="1">
    <citation type="journal article" date="2016" name="Nat. Commun.">
        <title>Thousands of microbial genomes shed light on interconnected biogeochemical processes in an aquifer system.</title>
        <authorList>
            <person name="Anantharaman K."/>
            <person name="Brown C.T."/>
            <person name="Hug L.A."/>
            <person name="Sharon I."/>
            <person name="Castelle C.J."/>
            <person name="Probst A.J."/>
            <person name="Thomas B.C."/>
            <person name="Singh A."/>
            <person name="Wilkins M.J."/>
            <person name="Karaoz U."/>
            <person name="Brodie E.L."/>
            <person name="Williams K.H."/>
            <person name="Hubbard S.S."/>
            <person name="Banfield J.F."/>
        </authorList>
    </citation>
    <scope>NUCLEOTIDE SEQUENCE [LARGE SCALE GENOMIC DNA]</scope>
</reference>
<feature type="transmembrane region" description="Helical" evidence="1">
    <location>
        <begin position="280"/>
        <end position="309"/>
    </location>
</feature>